<keyword evidence="3" id="KW-1185">Reference proteome</keyword>
<dbReference type="EMBL" id="CP113361">
    <property type="protein sequence ID" value="WAI00430.1"/>
    <property type="molecule type" value="Genomic_DNA"/>
</dbReference>
<dbReference type="InterPro" id="IPR054513">
    <property type="entry name" value="Dret_0059-like_sensor"/>
</dbReference>
<gene>
    <name evidence="2" type="ORF">OU421_08295</name>
</gene>
<organism evidence="2 3">
    <name type="scientific">Methanogenium organophilum</name>
    <dbReference type="NCBI Taxonomy" id="2199"/>
    <lineage>
        <taxon>Archaea</taxon>
        <taxon>Methanobacteriati</taxon>
        <taxon>Methanobacteriota</taxon>
        <taxon>Stenosarchaea group</taxon>
        <taxon>Methanomicrobia</taxon>
        <taxon>Methanomicrobiales</taxon>
        <taxon>Methanomicrobiaceae</taxon>
        <taxon>Methanogenium</taxon>
    </lineage>
</organism>
<dbReference type="GeneID" id="76835095"/>
<dbReference type="Proteomes" id="UP001163096">
    <property type="component" value="Chromosome"/>
</dbReference>
<reference evidence="2" key="1">
    <citation type="submission" date="2022-11" db="EMBL/GenBank/DDBJ databases">
        <title>Complete genome sequence of Methanogenium organophilum DSM 3596.</title>
        <authorList>
            <person name="Chen S.-C."/>
            <person name="Lai S.-J."/>
            <person name="You Y.-T."/>
        </authorList>
    </citation>
    <scope>NUCLEOTIDE SEQUENCE</scope>
    <source>
        <strain evidence="2">DSM 3596</strain>
    </source>
</reference>
<dbReference type="RefSeq" id="WP_268185629.1">
    <property type="nucleotide sequence ID" value="NZ_CP113361.1"/>
</dbReference>
<sequence length="297" mass="32023">MGSITPDIRRYVPALIAIAFVCAVILSAGCVATDTSADLVPDETVAHTEMLRILGTLQGDINTQLLALDKTTAETAAALSETGLDSGHAYYHEPLTTLLYADPAGKTVITVDRDGTVLSGVPATQTDILIGKNLGNQSVVETLFATKQALMSDLFPLEQGGHASVIEYPVFTEEECLTGLVSLSFAPDEIIGRYAVPAVEGTPYSIMAAQTDGRILYDADTAEIGKETFNESLYEDFPEIQDFAHHYAGNWSGYDTYTFYETGFGGIVQKEAYWTTIGIHGTQWRLIIIHEIGAAGR</sequence>
<protein>
    <recommendedName>
        <fullName evidence="1">Dret-0059-like sensor domain-containing protein</fullName>
    </recommendedName>
</protein>
<feature type="domain" description="Dret-0059-like sensor" evidence="1">
    <location>
        <begin position="65"/>
        <end position="187"/>
    </location>
</feature>
<name>A0A9X9T777_METOG</name>
<dbReference type="Pfam" id="PF22309">
    <property type="entry name" value="HK-GC-Chemotax_sensor"/>
    <property type="match status" value="1"/>
</dbReference>
<proteinExistence type="predicted"/>
<accession>A0A9X9T777</accession>
<dbReference type="AlphaFoldDB" id="A0A9X9T777"/>
<evidence type="ECO:0000259" key="1">
    <source>
        <dbReference type="Pfam" id="PF22309"/>
    </source>
</evidence>
<evidence type="ECO:0000313" key="3">
    <source>
        <dbReference type="Proteomes" id="UP001163096"/>
    </source>
</evidence>
<dbReference type="KEGG" id="mou:OU421_08295"/>
<evidence type="ECO:0000313" key="2">
    <source>
        <dbReference type="EMBL" id="WAI00430.1"/>
    </source>
</evidence>